<proteinExistence type="predicted"/>
<organism evidence="2">
    <name type="scientific">bioreactor metagenome</name>
    <dbReference type="NCBI Taxonomy" id="1076179"/>
    <lineage>
        <taxon>unclassified sequences</taxon>
        <taxon>metagenomes</taxon>
        <taxon>ecological metagenomes</taxon>
    </lineage>
</organism>
<dbReference type="AlphaFoldDB" id="A0A644WC41"/>
<evidence type="ECO:0000259" key="1">
    <source>
        <dbReference type="Pfam" id="PF14397"/>
    </source>
</evidence>
<gene>
    <name evidence="2" type="ORF">SDC9_47635</name>
</gene>
<name>A0A644WC41_9ZZZZ</name>
<dbReference type="EMBL" id="VSSQ01000793">
    <property type="protein sequence ID" value="MPM01395.1"/>
    <property type="molecule type" value="Genomic_DNA"/>
</dbReference>
<sequence length="376" mass="44485">MKKYIYYIVKRLSEKSIRGRYKEKYKFEFEEFERCEVKKKSSLIKKEKKILFNYWKAYPFQYYRYKFYRSDCNLSIDEMKNYIPDYFAYYVFFPQAFKDRNVLFEDKKIFSFLCDGYRINQPNNLLFVSNKRLFNNKNELCSVEQAVENINHLKFKKIFVKPTFGVGGKGINVFHKEGDCYINNENEVLDIEYVNLLLKDDFIIQSGIIQNKYLNEIYPHSINTFRMFTECNQNEVKILFSILRIGRNKNEVDNASSGGIYIKISTENGELDKYALSGNGESFSEHPDTNFKFENFVIPEWDKIKKFTTDLALMFSEVKYIGWDIALSSEGPIVIEANNGPDISLLQDCYGGISNVLNIKKPIRFLFNNDFHIVDK</sequence>
<protein>
    <recommendedName>
        <fullName evidence="1">Alpha-L-glutamate ligase-related protein ATP-grasp domain-containing protein</fullName>
    </recommendedName>
</protein>
<comment type="caution">
    <text evidence="2">The sequence shown here is derived from an EMBL/GenBank/DDBJ whole genome shotgun (WGS) entry which is preliminary data.</text>
</comment>
<evidence type="ECO:0000313" key="2">
    <source>
        <dbReference type="EMBL" id="MPM01395.1"/>
    </source>
</evidence>
<dbReference type="Pfam" id="PF14397">
    <property type="entry name" value="ATPgrasp_ST"/>
    <property type="match status" value="1"/>
</dbReference>
<accession>A0A644WC41</accession>
<reference evidence="2" key="1">
    <citation type="submission" date="2019-08" db="EMBL/GenBank/DDBJ databases">
        <authorList>
            <person name="Kucharzyk K."/>
            <person name="Murdoch R.W."/>
            <person name="Higgins S."/>
            <person name="Loffler F."/>
        </authorList>
    </citation>
    <scope>NUCLEOTIDE SEQUENCE</scope>
</reference>
<dbReference type="SUPFAM" id="SSF56059">
    <property type="entry name" value="Glutathione synthetase ATP-binding domain-like"/>
    <property type="match status" value="1"/>
</dbReference>
<feature type="domain" description="Alpha-L-glutamate ligase-related protein ATP-grasp" evidence="1">
    <location>
        <begin position="102"/>
        <end position="347"/>
    </location>
</feature>
<dbReference type="InterPro" id="IPR039523">
    <property type="entry name" value="RimK-rel_E_lig_ATP-grasp"/>
</dbReference>